<keyword evidence="9" id="KW-1185">Reference proteome</keyword>
<feature type="region of interest" description="Disordered" evidence="5">
    <location>
        <begin position="1"/>
        <end position="30"/>
    </location>
</feature>
<feature type="compositionally biased region" description="Basic and acidic residues" evidence="5">
    <location>
        <begin position="11"/>
        <end position="23"/>
    </location>
</feature>
<feature type="transmembrane region" description="Helical" evidence="6">
    <location>
        <begin position="284"/>
        <end position="303"/>
    </location>
</feature>
<dbReference type="EMBL" id="JANBVN010000018">
    <property type="protein sequence ID" value="KAJ9161838.1"/>
    <property type="molecule type" value="Genomic_DNA"/>
</dbReference>
<evidence type="ECO:0000256" key="3">
    <source>
        <dbReference type="ARBA" id="ARBA00022989"/>
    </source>
</evidence>
<feature type="transmembrane region" description="Helical" evidence="6">
    <location>
        <begin position="362"/>
        <end position="388"/>
    </location>
</feature>
<keyword evidence="4 6" id="KW-0472">Membrane</keyword>
<dbReference type="GO" id="GO:0042908">
    <property type="term" value="P:xenobiotic transport"/>
    <property type="evidence" value="ECO:0007669"/>
    <property type="project" value="UniProtKB-ARBA"/>
</dbReference>
<feature type="transmembrane region" description="Helical" evidence="6">
    <location>
        <begin position="535"/>
        <end position="555"/>
    </location>
</feature>
<feature type="transmembrane region" description="Helical" evidence="6">
    <location>
        <begin position="255"/>
        <end position="278"/>
    </location>
</feature>
<comment type="subcellular location">
    <subcellularLocation>
        <location evidence="1">Membrane</location>
        <topology evidence="1">Multi-pass membrane protein</topology>
    </subcellularLocation>
</comment>
<accession>A0AA38S6K7</accession>
<evidence type="ECO:0000256" key="6">
    <source>
        <dbReference type="SAM" id="Phobius"/>
    </source>
</evidence>
<feature type="domain" description="Major facilitator superfamily (MFS) profile" evidence="7">
    <location>
        <begin position="129"/>
        <end position="569"/>
    </location>
</feature>
<dbReference type="PROSITE" id="PS50850">
    <property type="entry name" value="MFS"/>
    <property type="match status" value="1"/>
</dbReference>
<dbReference type="InterPro" id="IPR011701">
    <property type="entry name" value="MFS"/>
</dbReference>
<reference evidence="8" key="1">
    <citation type="submission" date="2022-07" db="EMBL/GenBank/DDBJ databases">
        <title>Fungi with potential for degradation of polypropylene.</title>
        <authorList>
            <person name="Gostincar C."/>
        </authorList>
    </citation>
    <scope>NUCLEOTIDE SEQUENCE</scope>
    <source>
        <strain evidence="8">EXF-13287</strain>
    </source>
</reference>
<evidence type="ECO:0000259" key="7">
    <source>
        <dbReference type="PROSITE" id="PS50850"/>
    </source>
</evidence>
<dbReference type="AlphaFoldDB" id="A0AA38S6K7"/>
<dbReference type="GO" id="GO:0140115">
    <property type="term" value="P:export across plasma membrane"/>
    <property type="evidence" value="ECO:0007669"/>
    <property type="project" value="UniProtKB-ARBA"/>
</dbReference>
<proteinExistence type="predicted"/>
<feature type="transmembrane region" description="Helical" evidence="6">
    <location>
        <begin position="163"/>
        <end position="184"/>
    </location>
</feature>
<comment type="caution">
    <text evidence="8">The sequence shown here is derived from an EMBL/GenBank/DDBJ whole genome shotgun (WGS) entry which is preliminary data.</text>
</comment>
<name>A0AA38S6K7_9PEZI</name>
<feature type="transmembrane region" description="Helical" evidence="6">
    <location>
        <begin position="196"/>
        <end position="215"/>
    </location>
</feature>
<feature type="transmembrane region" description="Helical" evidence="6">
    <location>
        <begin position="473"/>
        <end position="495"/>
    </location>
</feature>
<dbReference type="GO" id="GO:0016020">
    <property type="term" value="C:membrane"/>
    <property type="evidence" value="ECO:0007669"/>
    <property type="project" value="UniProtKB-SubCell"/>
</dbReference>
<dbReference type="CDD" id="cd17323">
    <property type="entry name" value="MFS_Tpo1_MDR_like"/>
    <property type="match status" value="1"/>
</dbReference>
<dbReference type="SUPFAM" id="SSF103473">
    <property type="entry name" value="MFS general substrate transporter"/>
    <property type="match status" value="1"/>
</dbReference>
<evidence type="ECO:0000256" key="2">
    <source>
        <dbReference type="ARBA" id="ARBA00022692"/>
    </source>
</evidence>
<feature type="transmembrane region" description="Helical" evidence="6">
    <location>
        <begin position="502"/>
        <end position="523"/>
    </location>
</feature>
<dbReference type="Gene3D" id="1.20.1250.20">
    <property type="entry name" value="MFS general substrate transporter like domains"/>
    <property type="match status" value="1"/>
</dbReference>
<dbReference type="PANTHER" id="PTHR23502:SF33">
    <property type="entry name" value="MAJOR FACILITATOR SUPERFAMILY (MFS) PROFILE DOMAIN-CONTAINING PROTEIN-RELATED"/>
    <property type="match status" value="1"/>
</dbReference>
<dbReference type="Proteomes" id="UP001174691">
    <property type="component" value="Unassembled WGS sequence"/>
</dbReference>
<dbReference type="InterPro" id="IPR036259">
    <property type="entry name" value="MFS_trans_sf"/>
</dbReference>
<evidence type="ECO:0000256" key="1">
    <source>
        <dbReference type="ARBA" id="ARBA00004141"/>
    </source>
</evidence>
<feature type="transmembrane region" description="Helical" evidence="6">
    <location>
        <begin position="221"/>
        <end position="243"/>
    </location>
</feature>
<evidence type="ECO:0000313" key="8">
    <source>
        <dbReference type="EMBL" id="KAJ9161838.1"/>
    </source>
</evidence>
<keyword evidence="3 6" id="KW-1133">Transmembrane helix</keyword>
<sequence>MTNSSTEADLDEAHNTAHHKETEFVGTPDIDHDEIEEAVPGHELDVELARGRHSIAELKRLESRTSIRSRVSRVSRAISGVSSRRRKAKERIPFVPLPLSDLSAGVVGWDSQDDPAMPLNFPTRKKWLIVGLLSSITFVTPFASSILAPGIGHLSQDFHNTDSIIGAMTVSIYLLGYVIGPLFLAPLSEIYGRKPVLGIANVFFCLWQIGCALAPNISALIVFRFFAGVGGAGCLTLGAGVISDVFRTDERGFAMGIYTLGPLIGPTIGPLIGGYLAQTIGWRWDFWIVLIVAVVITALTEIFNSETNPRVLIERKIVRLRKELGRDDLRSVYVPSGPQPSAKRILLNGLIRPTKMLVLSPLVFFLSVYIAFTYGVLYILFTTIPIVFQDTYGWSVGTTGLVYISLGAGNLVGWMIITLRSDKDIVRRTRANDGVFEPEMRLPISVYFGCLLPVTFFWYGWTTHAVNHWASAVFSLFPFAVGIMGIFLPITTYLVDCYPMYAASAIAANTVLRSLVGMLLPLAGPSMYSTLGLGWGNSLLGFISIAMIPMPLLFWKYGARLRKAQKFVL</sequence>
<feature type="transmembrane region" description="Helical" evidence="6">
    <location>
        <begin position="440"/>
        <end position="461"/>
    </location>
</feature>
<gene>
    <name evidence="8" type="ORF">NKR19_g1920</name>
</gene>
<dbReference type="GO" id="GO:0022857">
    <property type="term" value="F:transmembrane transporter activity"/>
    <property type="evidence" value="ECO:0007669"/>
    <property type="project" value="InterPro"/>
</dbReference>
<keyword evidence="2 6" id="KW-0812">Transmembrane</keyword>
<dbReference type="InterPro" id="IPR005829">
    <property type="entry name" value="Sugar_transporter_CS"/>
</dbReference>
<organism evidence="8 9">
    <name type="scientific">Coniochaeta hoffmannii</name>
    <dbReference type="NCBI Taxonomy" id="91930"/>
    <lineage>
        <taxon>Eukaryota</taxon>
        <taxon>Fungi</taxon>
        <taxon>Dikarya</taxon>
        <taxon>Ascomycota</taxon>
        <taxon>Pezizomycotina</taxon>
        <taxon>Sordariomycetes</taxon>
        <taxon>Sordariomycetidae</taxon>
        <taxon>Coniochaetales</taxon>
        <taxon>Coniochaetaceae</taxon>
        <taxon>Coniochaeta</taxon>
    </lineage>
</organism>
<evidence type="ECO:0000313" key="9">
    <source>
        <dbReference type="Proteomes" id="UP001174691"/>
    </source>
</evidence>
<dbReference type="FunFam" id="1.20.1250.20:FF:000460">
    <property type="entry name" value="MFS multidrug transporter, putative"/>
    <property type="match status" value="1"/>
</dbReference>
<dbReference type="PANTHER" id="PTHR23502">
    <property type="entry name" value="MAJOR FACILITATOR SUPERFAMILY"/>
    <property type="match status" value="1"/>
</dbReference>
<feature type="transmembrane region" description="Helical" evidence="6">
    <location>
        <begin position="400"/>
        <end position="419"/>
    </location>
</feature>
<evidence type="ECO:0000256" key="4">
    <source>
        <dbReference type="ARBA" id="ARBA00023136"/>
    </source>
</evidence>
<dbReference type="Pfam" id="PF07690">
    <property type="entry name" value="MFS_1"/>
    <property type="match status" value="1"/>
</dbReference>
<evidence type="ECO:0000256" key="5">
    <source>
        <dbReference type="SAM" id="MobiDB-lite"/>
    </source>
</evidence>
<dbReference type="InterPro" id="IPR020846">
    <property type="entry name" value="MFS_dom"/>
</dbReference>
<protein>
    <submittedName>
        <fullName evidence="8">Major facilitator superfamily transporter multidrug resistance</fullName>
    </submittedName>
</protein>
<dbReference type="PROSITE" id="PS00216">
    <property type="entry name" value="SUGAR_TRANSPORT_1"/>
    <property type="match status" value="1"/>
</dbReference>
<feature type="transmembrane region" description="Helical" evidence="6">
    <location>
        <begin position="127"/>
        <end position="151"/>
    </location>
</feature>